<organism evidence="1 2">
    <name type="scientific">Cucurbita argyrosperma subsp. sororia</name>
    <dbReference type="NCBI Taxonomy" id="37648"/>
    <lineage>
        <taxon>Eukaryota</taxon>
        <taxon>Viridiplantae</taxon>
        <taxon>Streptophyta</taxon>
        <taxon>Embryophyta</taxon>
        <taxon>Tracheophyta</taxon>
        <taxon>Spermatophyta</taxon>
        <taxon>Magnoliopsida</taxon>
        <taxon>eudicotyledons</taxon>
        <taxon>Gunneridae</taxon>
        <taxon>Pentapetalae</taxon>
        <taxon>rosids</taxon>
        <taxon>fabids</taxon>
        <taxon>Cucurbitales</taxon>
        <taxon>Cucurbitaceae</taxon>
        <taxon>Cucurbiteae</taxon>
        <taxon>Cucurbita</taxon>
    </lineage>
</organism>
<reference evidence="1 2" key="1">
    <citation type="journal article" date="2021" name="Hortic Res">
        <title>The domestication of Cucurbita argyrosperma as revealed by the genome of its wild relative.</title>
        <authorList>
            <person name="Barrera-Redondo J."/>
            <person name="Sanchez-de la Vega G."/>
            <person name="Aguirre-Liguori J.A."/>
            <person name="Castellanos-Morales G."/>
            <person name="Gutierrez-Guerrero Y.T."/>
            <person name="Aguirre-Dugua X."/>
            <person name="Aguirre-Planter E."/>
            <person name="Tenaillon M.I."/>
            <person name="Lira-Saade R."/>
            <person name="Eguiarte L.E."/>
        </authorList>
    </citation>
    <scope>NUCLEOTIDE SEQUENCE [LARGE SCALE GENOMIC DNA]</scope>
    <source>
        <strain evidence="1">JBR-2021</strain>
    </source>
</reference>
<dbReference type="EMBL" id="JAGKQH010000014">
    <property type="protein sequence ID" value="KAG6581086.1"/>
    <property type="molecule type" value="Genomic_DNA"/>
</dbReference>
<dbReference type="AlphaFoldDB" id="A0AAV6MHH9"/>
<protein>
    <submittedName>
        <fullName evidence="1">Uncharacterized protein</fullName>
    </submittedName>
</protein>
<proteinExistence type="predicted"/>
<evidence type="ECO:0000313" key="1">
    <source>
        <dbReference type="EMBL" id="KAG6581086.1"/>
    </source>
</evidence>
<feature type="non-terminal residue" evidence="1">
    <location>
        <position position="1"/>
    </location>
</feature>
<accession>A0AAV6MHH9</accession>
<keyword evidence="2" id="KW-1185">Reference proteome</keyword>
<dbReference type="Proteomes" id="UP000685013">
    <property type="component" value="Chromosome 14"/>
</dbReference>
<comment type="caution">
    <text evidence="1">The sequence shown here is derived from an EMBL/GenBank/DDBJ whole genome shotgun (WGS) entry which is preliminary data.</text>
</comment>
<evidence type="ECO:0000313" key="2">
    <source>
        <dbReference type="Proteomes" id="UP000685013"/>
    </source>
</evidence>
<name>A0AAV6MHH9_9ROSI</name>
<gene>
    <name evidence="1" type="ORF">SDJN03_21088</name>
</gene>
<sequence length="72" mass="8325">MRNPPSRGEAKIKVSLSKLPTTWDGWLFIQSGQLLGGCSCDSDSVRGFFVWSYWTRKLVRLLWRCMITPVFN</sequence>